<evidence type="ECO:0000313" key="2">
    <source>
        <dbReference type="Proteomes" id="UP000067444"/>
    </source>
</evidence>
<protein>
    <submittedName>
        <fullName evidence="1">Uncharacterized protein</fullName>
    </submittedName>
</protein>
<reference evidence="1 2" key="1">
    <citation type="journal article" date="2015" name="Genome Announc.">
        <title>Closed Genome Sequence of Octadecabacter temperatus SB1, the First Mesophilic Species of the Genus Octadecabacter.</title>
        <authorList>
            <person name="Voget S."/>
            <person name="Billerbeck S."/>
            <person name="Simon M."/>
            <person name="Daniel R."/>
        </authorList>
    </citation>
    <scope>NUCLEOTIDE SEQUENCE [LARGE SCALE GENOMIC DNA]</scope>
    <source>
        <strain evidence="1 2">SB1</strain>
    </source>
</reference>
<proteinExistence type="predicted"/>
<dbReference type="PANTHER" id="PTHR38468">
    <property type="entry name" value="SLL0939 PROTEIN"/>
    <property type="match status" value="1"/>
</dbReference>
<dbReference type="OrthoDB" id="7863740at2"/>
<evidence type="ECO:0000313" key="1">
    <source>
        <dbReference type="EMBL" id="AKS46710.1"/>
    </source>
</evidence>
<name>A0A0K0Y725_9RHOB</name>
<dbReference type="InterPro" id="IPR012427">
    <property type="entry name" value="DUF1622"/>
</dbReference>
<dbReference type="PANTHER" id="PTHR38468:SF1">
    <property type="entry name" value="SLL0939 PROTEIN"/>
    <property type="match status" value="1"/>
</dbReference>
<dbReference type="AlphaFoldDB" id="A0A0K0Y725"/>
<sequence length="124" mass="14175">MEMPESIFKMLELVTLFVDGVGYAILIFTVFKFVIRYVGFELHRIRGLECAKRFQEIRVEFLSHVILAIDFMVVSDVIESGLVDTRDSLITLGIFVLIRSILAFFLGLDLKDARDEKISEEPVG</sequence>
<dbReference type="EMBL" id="CP012160">
    <property type="protein sequence ID" value="AKS46710.1"/>
    <property type="molecule type" value="Genomic_DNA"/>
</dbReference>
<dbReference type="KEGG" id="otm:OSB_21710"/>
<dbReference type="RefSeq" id="WP_049834994.1">
    <property type="nucleotide sequence ID" value="NZ_CP012160.1"/>
</dbReference>
<dbReference type="STRING" id="1458307.OSB_21710"/>
<dbReference type="Pfam" id="PF07784">
    <property type="entry name" value="DUF1622"/>
    <property type="match status" value="1"/>
</dbReference>
<keyword evidence="2" id="KW-1185">Reference proteome</keyword>
<accession>A0A0K0Y725</accession>
<gene>
    <name evidence="1" type="ORF">OSB_21710</name>
</gene>
<organism evidence="1 2">
    <name type="scientific">Octadecabacter temperatus</name>
    <dbReference type="NCBI Taxonomy" id="1458307"/>
    <lineage>
        <taxon>Bacteria</taxon>
        <taxon>Pseudomonadati</taxon>
        <taxon>Pseudomonadota</taxon>
        <taxon>Alphaproteobacteria</taxon>
        <taxon>Rhodobacterales</taxon>
        <taxon>Roseobacteraceae</taxon>
        <taxon>Octadecabacter</taxon>
    </lineage>
</organism>
<dbReference type="Proteomes" id="UP000067444">
    <property type="component" value="Chromosome"/>
</dbReference>